<comment type="caution">
    <text evidence="1">The sequence shown here is derived from an EMBL/GenBank/DDBJ whole genome shotgun (WGS) entry which is preliminary data.</text>
</comment>
<sequence length="80" mass="9333">MKTWTIQPCTTKCLMEIYGVSFKIFKKHIKPFEEEIGKKIGQLFTVKQVIIIIEKLGLPLHIEIIYPPMYRPTKTLPSLT</sequence>
<dbReference type="RefSeq" id="WP_377575866.1">
    <property type="nucleotide sequence ID" value="NZ_JBHTKA010000001.1"/>
</dbReference>
<protein>
    <submittedName>
        <fullName evidence="1">Uncharacterized protein</fullName>
    </submittedName>
</protein>
<dbReference type="EMBL" id="JBHTKA010000001">
    <property type="protein sequence ID" value="MFD0998713.1"/>
    <property type="molecule type" value="Genomic_DNA"/>
</dbReference>
<reference evidence="2" key="1">
    <citation type="journal article" date="2019" name="Int. J. Syst. Evol. Microbiol.">
        <title>The Global Catalogue of Microorganisms (GCM) 10K type strain sequencing project: providing services to taxonomists for standard genome sequencing and annotation.</title>
        <authorList>
            <consortium name="The Broad Institute Genomics Platform"/>
            <consortium name="The Broad Institute Genome Sequencing Center for Infectious Disease"/>
            <person name="Wu L."/>
            <person name="Ma J."/>
        </authorList>
    </citation>
    <scope>NUCLEOTIDE SEQUENCE [LARGE SCALE GENOMIC DNA]</scope>
    <source>
        <strain evidence="2">CCUG 58938</strain>
    </source>
</reference>
<keyword evidence="2" id="KW-1185">Reference proteome</keyword>
<proteinExistence type="predicted"/>
<evidence type="ECO:0000313" key="1">
    <source>
        <dbReference type="EMBL" id="MFD0998713.1"/>
    </source>
</evidence>
<gene>
    <name evidence="1" type="ORF">ACFQ21_05315</name>
</gene>
<dbReference type="Proteomes" id="UP001597112">
    <property type="component" value="Unassembled WGS sequence"/>
</dbReference>
<accession>A0ABW3K0B1</accession>
<organism evidence="1 2">
    <name type="scientific">Ohtaekwangia kribbensis</name>
    <dbReference type="NCBI Taxonomy" id="688913"/>
    <lineage>
        <taxon>Bacteria</taxon>
        <taxon>Pseudomonadati</taxon>
        <taxon>Bacteroidota</taxon>
        <taxon>Cytophagia</taxon>
        <taxon>Cytophagales</taxon>
        <taxon>Fulvivirgaceae</taxon>
        <taxon>Ohtaekwangia</taxon>
    </lineage>
</organism>
<name>A0ABW3K0B1_9BACT</name>
<evidence type="ECO:0000313" key="2">
    <source>
        <dbReference type="Proteomes" id="UP001597112"/>
    </source>
</evidence>